<keyword evidence="1" id="KW-0812">Transmembrane</keyword>
<gene>
    <name evidence="2" type="ORF">BS411_12590</name>
</gene>
<reference evidence="2" key="1">
    <citation type="submission" date="2016-12" db="EMBL/GenBank/DDBJ databases">
        <title>Analysis of the Molecular Diversity Among Cronobacter Species Isolated from Filth Flies Using a Pan Genomic DNA Microarray.</title>
        <authorList>
            <person name="Pava-Ripoll M."/>
            <person name="Tall B."/>
            <person name="Farber J."/>
            <person name="Fanning S."/>
            <person name="Lehner A."/>
            <person name="Stephan R."/>
            <person name="Pagotto F."/>
            <person name="Iverson C."/>
            <person name="Ziobro G."/>
            <person name="Miller A."/>
            <person name="Pearson R."/>
            <person name="Yan Q."/>
            <person name="Kim M."/>
            <person name="Jeong S."/>
            <person name="Park J."/>
            <person name="Jun S."/>
            <person name="Choi H."/>
            <person name="Chung T."/>
            <person name="Yoo Y."/>
            <person name="Park E."/>
            <person name="Hwang S."/>
            <person name="Lee B."/>
            <person name="Sathyamoorthy V."/>
            <person name="Carter L."/>
            <person name="Mammel M."/>
            <person name="Jackson S."/>
            <person name="Kothary M."/>
            <person name="Patel I."/>
            <person name="Grim C."/>
            <person name="Gopinath G."/>
            <person name="Gangiredla J."/>
            <person name="Chase H."/>
        </authorList>
    </citation>
    <scope>NUCLEOTIDE SEQUENCE [LARGE SCALE GENOMIC DNA]</scope>
    <source>
        <strain evidence="2">MOD1-Sh41s</strain>
    </source>
</reference>
<accession>A0A2T7B426</accession>
<sequence>MTPKIFTQTVCVNEASQFLWLAKFKTIISIPPAAQYAFAERMGYFGDESVMDIILYAFTGIAVLTSSLLFFFLLRLLRNG</sequence>
<dbReference type="AlphaFoldDB" id="A0A2T7B426"/>
<name>A0A2T7B426_9ENTR</name>
<evidence type="ECO:0000313" key="2">
    <source>
        <dbReference type="EMBL" id="PUX21385.1"/>
    </source>
</evidence>
<organism evidence="2">
    <name type="scientific">Cronobacter turicensis</name>
    <dbReference type="NCBI Taxonomy" id="413502"/>
    <lineage>
        <taxon>Bacteria</taxon>
        <taxon>Pseudomonadati</taxon>
        <taxon>Pseudomonadota</taxon>
        <taxon>Gammaproteobacteria</taxon>
        <taxon>Enterobacterales</taxon>
        <taxon>Enterobacteriaceae</taxon>
        <taxon>Cronobacter</taxon>
    </lineage>
</organism>
<protein>
    <submittedName>
        <fullName evidence="2">Uncharacterized protein</fullName>
    </submittedName>
</protein>
<keyword evidence="1" id="KW-0472">Membrane</keyword>
<dbReference type="OrthoDB" id="6631564at2"/>
<proteinExistence type="predicted"/>
<comment type="caution">
    <text evidence="2">The sequence shown here is derived from an EMBL/GenBank/DDBJ whole genome shotgun (WGS) entry which is preliminary data.</text>
</comment>
<keyword evidence="1" id="KW-1133">Transmembrane helix</keyword>
<dbReference type="EMBL" id="MSAG01000020">
    <property type="protein sequence ID" value="PUX21385.1"/>
    <property type="molecule type" value="Genomic_DNA"/>
</dbReference>
<evidence type="ECO:0000256" key="1">
    <source>
        <dbReference type="SAM" id="Phobius"/>
    </source>
</evidence>
<feature type="transmembrane region" description="Helical" evidence="1">
    <location>
        <begin position="53"/>
        <end position="74"/>
    </location>
</feature>